<keyword evidence="3" id="KW-1185">Reference proteome</keyword>
<organism evidence="2 3">
    <name type="scientific">Flavobacterium luteum</name>
    <dbReference type="NCBI Taxonomy" id="2026654"/>
    <lineage>
        <taxon>Bacteria</taxon>
        <taxon>Pseudomonadati</taxon>
        <taxon>Bacteroidota</taxon>
        <taxon>Flavobacteriia</taxon>
        <taxon>Flavobacteriales</taxon>
        <taxon>Flavobacteriaceae</taxon>
        <taxon>Flavobacterium</taxon>
    </lineage>
</organism>
<sequence>MQLNAKANIIKKNHLKIIKVVDGDGIIVENIFNNQEFEIRFLGIDAPELKPCRKLTQDERETHLAAQFLMELGRKSLKYLLEIAPPNTKVSILIETENEIDLYGRTLAYVFLEDGSCLNEIMIQEGFAKPYSRYFCNELSKYQMLNLNAKNEQKGLFAFSKNW</sequence>
<dbReference type="AlphaFoldDB" id="A0A7J5AKR9"/>
<dbReference type="SMART" id="SM00318">
    <property type="entry name" value="SNc"/>
    <property type="match status" value="1"/>
</dbReference>
<reference evidence="2 3" key="1">
    <citation type="submission" date="2019-09" db="EMBL/GenBank/DDBJ databases">
        <title>Flavobacterium sp. nov., isolated from glacier ice.</title>
        <authorList>
            <person name="Liu Q."/>
        </authorList>
    </citation>
    <scope>NUCLEOTIDE SEQUENCE [LARGE SCALE GENOMIC DNA]</scope>
    <source>
        <strain evidence="2 3">NBRC 112527</strain>
    </source>
</reference>
<comment type="caution">
    <text evidence="2">The sequence shown here is derived from an EMBL/GenBank/DDBJ whole genome shotgun (WGS) entry which is preliminary data.</text>
</comment>
<dbReference type="Proteomes" id="UP000490922">
    <property type="component" value="Unassembled WGS sequence"/>
</dbReference>
<proteinExistence type="predicted"/>
<dbReference type="Pfam" id="PF00565">
    <property type="entry name" value="SNase"/>
    <property type="match status" value="1"/>
</dbReference>
<dbReference type="Gene3D" id="2.40.50.90">
    <property type="match status" value="1"/>
</dbReference>
<dbReference type="InterPro" id="IPR035437">
    <property type="entry name" value="SNase_OB-fold_sf"/>
</dbReference>
<protein>
    <recommendedName>
        <fullName evidence="1">TNase-like domain-containing protein</fullName>
    </recommendedName>
</protein>
<dbReference type="PROSITE" id="PS50830">
    <property type="entry name" value="TNASE_3"/>
    <property type="match status" value="1"/>
</dbReference>
<evidence type="ECO:0000259" key="1">
    <source>
        <dbReference type="PROSITE" id="PS50830"/>
    </source>
</evidence>
<evidence type="ECO:0000313" key="3">
    <source>
        <dbReference type="Proteomes" id="UP000490922"/>
    </source>
</evidence>
<dbReference type="InterPro" id="IPR016071">
    <property type="entry name" value="Staphylococal_nuclease_OB-fold"/>
</dbReference>
<dbReference type="OrthoDB" id="4376109at2"/>
<accession>A0A7J5AKR9</accession>
<feature type="domain" description="TNase-like" evidence="1">
    <location>
        <begin position="11"/>
        <end position="159"/>
    </location>
</feature>
<dbReference type="EMBL" id="WAEM01000001">
    <property type="protein sequence ID" value="KAB1158103.1"/>
    <property type="molecule type" value="Genomic_DNA"/>
</dbReference>
<gene>
    <name evidence="2" type="ORF">F6464_03205</name>
</gene>
<dbReference type="RefSeq" id="WP_151106295.1">
    <property type="nucleotide sequence ID" value="NZ_WAEM01000001.1"/>
</dbReference>
<evidence type="ECO:0000313" key="2">
    <source>
        <dbReference type="EMBL" id="KAB1158103.1"/>
    </source>
</evidence>
<dbReference type="SUPFAM" id="SSF50199">
    <property type="entry name" value="Staphylococcal nuclease"/>
    <property type="match status" value="1"/>
</dbReference>
<name>A0A7J5AKR9_9FLAO</name>